<dbReference type="InterPro" id="IPR036890">
    <property type="entry name" value="HATPase_C_sf"/>
</dbReference>
<dbReference type="CDD" id="cd00130">
    <property type="entry name" value="PAS"/>
    <property type="match status" value="1"/>
</dbReference>
<keyword evidence="4" id="KW-1003">Cell membrane</keyword>
<evidence type="ECO:0000256" key="11">
    <source>
        <dbReference type="ARBA" id="ARBA00022989"/>
    </source>
</evidence>
<evidence type="ECO:0000256" key="13">
    <source>
        <dbReference type="ARBA" id="ARBA00023136"/>
    </source>
</evidence>
<organism evidence="16 17">
    <name type="scientific">Sporosarcina newyorkensis 2681</name>
    <dbReference type="NCBI Taxonomy" id="1027292"/>
    <lineage>
        <taxon>Bacteria</taxon>
        <taxon>Bacillati</taxon>
        <taxon>Bacillota</taxon>
        <taxon>Bacilli</taxon>
        <taxon>Bacillales</taxon>
        <taxon>Caryophanaceae</taxon>
        <taxon>Sporosarcina</taxon>
    </lineage>
</organism>
<gene>
    <name evidence="16" type="primary">dpiB</name>
    <name evidence="16" type="ORF">HMPREF9372_1081</name>
</gene>
<evidence type="ECO:0000256" key="9">
    <source>
        <dbReference type="ARBA" id="ARBA00022777"/>
    </source>
</evidence>
<evidence type="ECO:0000313" key="17">
    <source>
        <dbReference type="Proteomes" id="UP000005316"/>
    </source>
</evidence>
<evidence type="ECO:0000256" key="10">
    <source>
        <dbReference type="ARBA" id="ARBA00022840"/>
    </source>
</evidence>
<dbReference type="InterPro" id="IPR004358">
    <property type="entry name" value="Sig_transdc_His_kin-like_C"/>
</dbReference>
<reference evidence="16 17" key="1">
    <citation type="submission" date="2011-04" db="EMBL/GenBank/DDBJ databases">
        <authorList>
            <person name="Muzny D."/>
            <person name="Qin X."/>
            <person name="Deng J."/>
            <person name="Jiang H."/>
            <person name="Liu Y."/>
            <person name="Qu J."/>
            <person name="Song X.-Z."/>
            <person name="Zhang L."/>
            <person name="Thornton R."/>
            <person name="Coyle M."/>
            <person name="Francisco L."/>
            <person name="Jackson L."/>
            <person name="Javaid M."/>
            <person name="Korchina V."/>
            <person name="Kovar C."/>
            <person name="Mata R."/>
            <person name="Mathew T."/>
            <person name="Ngo R."/>
            <person name="Nguyen L."/>
            <person name="Nguyen N."/>
            <person name="Okwuonu G."/>
            <person name="Ongeri F."/>
            <person name="Pham C."/>
            <person name="Simmons D."/>
            <person name="Wilczek-Boney K."/>
            <person name="Hale W."/>
            <person name="Jakkamsetti A."/>
            <person name="Pham P."/>
            <person name="Ruth R."/>
            <person name="San Lucas F."/>
            <person name="Warren J."/>
            <person name="Zhang J."/>
            <person name="Zhao Z."/>
            <person name="Zhou C."/>
            <person name="Zhu D."/>
            <person name="Lee S."/>
            <person name="Bess C."/>
            <person name="Blankenburg K."/>
            <person name="Forbes L."/>
            <person name="Fu Q."/>
            <person name="Gubbala S."/>
            <person name="Hirani K."/>
            <person name="Jayaseelan J.C."/>
            <person name="Lara F."/>
            <person name="Munidasa M."/>
            <person name="Palculict T."/>
            <person name="Patil S."/>
            <person name="Pu L.-L."/>
            <person name="Saada N."/>
            <person name="Tang L."/>
            <person name="Weissenberger G."/>
            <person name="Zhu Y."/>
            <person name="Hemphill L."/>
            <person name="Shang Y."/>
            <person name="Youmans B."/>
            <person name="Ayvaz T."/>
            <person name="Ross M."/>
            <person name="Santibanez J."/>
            <person name="Aqrawi P."/>
            <person name="Gross S."/>
            <person name="Joshi V."/>
            <person name="Fowler G."/>
            <person name="Nazareth L."/>
            <person name="Reid J."/>
            <person name="Worley K."/>
            <person name="Petrosino J."/>
            <person name="Highlander S."/>
            <person name="Gibbs R."/>
        </authorList>
    </citation>
    <scope>NUCLEOTIDE SEQUENCE [LARGE SCALE GENOMIC DNA]</scope>
    <source>
        <strain evidence="16 17">2681</strain>
    </source>
</reference>
<feature type="domain" description="Histidine kinase" evidence="15">
    <location>
        <begin position="356"/>
        <end position="551"/>
    </location>
</feature>
<dbReference type="Gene3D" id="3.30.450.20">
    <property type="entry name" value="PAS domain"/>
    <property type="match status" value="2"/>
</dbReference>
<dbReference type="Gene3D" id="3.30.565.10">
    <property type="entry name" value="Histidine kinase-like ATPase, C-terminal domain"/>
    <property type="match status" value="1"/>
</dbReference>
<dbReference type="InterPro" id="IPR035965">
    <property type="entry name" value="PAS-like_dom_sf"/>
</dbReference>
<keyword evidence="9 16" id="KW-0418">Kinase</keyword>
<dbReference type="GO" id="GO:0005524">
    <property type="term" value="F:ATP binding"/>
    <property type="evidence" value="ECO:0007669"/>
    <property type="project" value="UniProtKB-KW"/>
</dbReference>
<dbReference type="SUPFAM" id="SSF103190">
    <property type="entry name" value="Sensory domain-like"/>
    <property type="match status" value="1"/>
</dbReference>
<keyword evidence="11 14" id="KW-1133">Transmembrane helix</keyword>
<dbReference type="SUPFAM" id="SSF55874">
    <property type="entry name" value="ATPase domain of HSP90 chaperone/DNA topoisomerase II/histidine kinase"/>
    <property type="match status" value="1"/>
</dbReference>
<dbReference type="InterPro" id="IPR033463">
    <property type="entry name" value="sCache_3"/>
</dbReference>
<evidence type="ECO:0000256" key="1">
    <source>
        <dbReference type="ARBA" id="ARBA00000085"/>
    </source>
</evidence>
<dbReference type="InterPro" id="IPR016120">
    <property type="entry name" value="Sig_transdc_His_kin_SpoOB"/>
</dbReference>
<evidence type="ECO:0000256" key="14">
    <source>
        <dbReference type="SAM" id="Phobius"/>
    </source>
</evidence>
<keyword evidence="13 14" id="KW-0472">Membrane</keyword>
<dbReference type="EMBL" id="AFPZ01000027">
    <property type="protein sequence ID" value="EGQ26883.1"/>
    <property type="molecule type" value="Genomic_DNA"/>
</dbReference>
<dbReference type="GO" id="GO:0005886">
    <property type="term" value="C:plasma membrane"/>
    <property type="evidence" value="ECO:0007669"/>
    <property type="project" value="UniProtKB-SubCell"/>
</dbReference>
<comment type="subcellular location">
    <subcellularLocation>
        <location evidence="2">Cell membrane</location>
        <topology evidence="2">Multi-pass membrane protein</topology>
    </subcellularLocation>
</comment>
<keyword evidence="12" id="KW-0902">Two-component regulatory system</keyword>
<name>F9DQN0_9BACL</name>
<dbReference type="PANTHER" id="PTHR43547">
    <property type="entry name" value="TWO-COMPONENT HISTIDINE KINASE"/>
    <property type="match status" value="1"/>
</dbReference>
<sequence>MGGLHMIRFRKEDLTSHHFQSKPFVNLHMKMIVLIGTLVVTIILLIGGFMSFFITDTTEAQIGERALSVATSVSLIPEIRAAFHSDDPSAIIQPIVQQIQEQTDAKFIVVGNRQEIRYAHPNPDRLGKKMVGEDNERALMFGESYISKSAGSLGNSLRAKVPIYSNEEIVGVVSVGFLVDSIESVIWDYSKEIWFVLLGITAAAILGSIVIASYIKRALFGLEPEEISYLLFQKETILHSIHEGIVATNAEGQITMINSAALKLLTGDDQQTISWIGQSIHAIFPNSDLPYVLKNGQTVFDQEKLFGAHSVYVNSVPIFYEDELLGAVSTFRNKTEIEELTKKLTHIQQYVDALRSQTHEFSNKLYTIAGLTRLDKKEEVLDFVQNETKIQQQWIDTLLDEIQDPYVSGLLVGKLNQASELQIDISIQPDSRLHTALSERSRQALLTAVGNLLDNAFDAVYDERAISREISVFFTDIGQDILFEIDDAGPGIEDTVLESIFTRGVSTKKGVGRGHGLALTKQAIDAANGQLSTEPSELGGVCFIVSIPKSN</sequence>
<feature type="transmembrane region" description="Helical" evidence="14">
    <location>
        <begin position="31"/>
        <end position="54"/>
    </location>
</feature>
<proteinExistence type="predicted"/>
<dbReference type="PANTHER" id="PTHR43547:SF3">
    <property type="entry name" value="SENSOR PROTEIN CITS"/>
    <property type="match status" value="1"/>
</dbReference>
<keyword evidence="7 14" id="KW-0812">Transmembrane</keyword>
<dbReference type="HOGENOM" id="CLU_020211_11_2_9"/>
<keyword evidence="6 16" id="KW-0808">Transferase</keyword>
<dbReference type="PRINTS" id="PR00344">
    <property type="entry name" value="BCTRLSENSOR"/>
</dbReference>
<dbReference type="Pfam" id="PF17203">
    <property type="entry name" value="sCache_3_2"/>
    <property type="match status" value="1"/>
</dbReference>
<evidence type="ECO:0000256" key="7">
    <source>
        <dbReference type="ARBA" id="ARBA00022692"/>
    </source>
</evidence>
<evidence type="ECO:0000256" key="5">
    <source>
        <dbReference type="ARBA" id="ARBA00022553"/>
    </source>
</evidence>
<dbReference type="Pfam" id="PF02518">
    <property type="entry name" value="HATPase_c"/>
    <property type="match status" value="1"/>
</dbReference>
<feature type="transmembrane region" description="Helical" evidence="14">
    <location>
        <begin position="193"/>
        <end position="215"/>
    </location>
</feature>
<evidence type="ECO:0000256" key="4">
    <source>
        <dbReference type="ARBA" id="ARBA00022475"/>
    </source>
</evidence>
<dbReference type="InterPro" id="IPR029151">
    <property type="entry name" value="Sensor-like_sf"/>
</dbReference>
<keyword evidence="8" id="KW-0547">Nucleotide-binding</keyword>
<evidence type="ECO:0000256" key="8">
    <source>
        <dbReference type="ARBA" id="ARBA00022741"/>
    </source>
</evidence>
<evidence type="ECO:0000256" key="3">
    <source>
        <dbReference type="ARBA" id="ARBA00012438"/>
    </source>
</evidence>
<dbReference type="InterPro" id="IPR003594">
    <property type="entry name" value="HATPase_dom"/>
</dbReference>
<accession>F9DQN0</accession>
<dbReference type="AlphaFoldDB" id="F9DQN0"/>
<dbReference type="EC" id="2.7.13.3" evidence="3"/>
<evidence type="ECO:0000259" key="15">
    <source>
        <dbReference type="PROSITE" id="PS50109"/>
    </source>
</evidence>
<evidence type="ECO:0000256" key="2">
    <source>
        <dbReference type="ARBA" id="ARBA00004651"/>
    </source>
</evidence>
<dbReference type="eggNOG" id="COG3290">
    <property type="taxonomic scope" value="Bacteria"/>
</dbReference>
<dbReference type="Gene3D" id="1.10.287.130">
    <property type="match status" value="1"/>
</dbReference>
<dbReference type="InterPro" id="IPR005467">
    <property type="entry name" value="His_kinase_dom"/>
</dbReference>
<dbReference type="PROSITE" id="PS50109">
    <property type="entry name" value="HIS_KIN"/>
    <property type="match status" value="1"/>
</dbReference>
<evidence type="ECO:0000256" key="12">
    <source>
        <dbReference type="ARBA" id="ARBA00023012"/>
    </source>
</evidence>
<protein>
    <recommendedName>
        <fullName evidence="3">histidine kinase</fullName>
        <ecNumber evidence="3">2.7.13.3</ecNumber>
    </recommendedName>
</protein>
<dbReference type="InterPro" id="IPR000014">
    <property type="entry name" value="PAS"/>
</dbReference>
<keyword evidence="10" id="KW-0067">ATP-binding</keyword>
<comment type="catalytic activity">
    <reaction evidence="1">
        <text>ATP + protein L-histidine = ADP + protein N-phospho-L-histidine.</text>
        <dbReference type="EC" id="2.7.13.3"/>
    </reaction>
</comment>
<dbReference type="STRING" id="759851.SAMN04244570_1579"/>
<dbReference type="Proteomes" id="UP000005316">
    <property type="component" value="Unassembled WGS sequence"/>
</dbReference>
<dbReference type="GO" id="GO:0000155">
    <property type="term" value="F:phosphorelay sensor kinase activity"/>
    <property type="evidence" value="ECO:0007669"/>
    <property type="project" value="InterPro"/>
</dbReference>
<dbReference type="FunFam" id="3.30.450.20:FF:000018">
    <property type="entry name" value="Sensor histidine kinase DcuS"/>
    <property type="match status" value="1"/>
</dbReference>
<keyword evidence="5" id="KW-0597">Phosphoprotein</keyword>
<evidence type="ECO:0000256" key="6">
    <source>
        <dbReference type="ARBA" id="ARBA00022679"/>
    </source>
</evidence>
<dbReference type="SUPFAM" id="SSF55890">
    <property type="entry name" value="Sporulation response regulatory protein Spo0B"/>
    <property type="match status" value="1"/>
</dbReference>
<dbReference type="SMART" id="SM00387">
    <property type="entry name" value="HATPase_c"/>
    <property type="match status" value="1"/>
</dbReference>
<comment type="caution">
    <text evidence="16">The sequence shown here is derived from an EMBL/GenBank/DDBJ whole genome shotgun (WGS) entry which is preliminary data.</text>
</comment>
<evidence type="ECO:0000313" key="16">
    <source>
        <dbReference type="EMBL" id="EGQ26883.1"/>
    </source>
</evidence>
<dbReference type="SUPFAM" id="SSF55785">
    <property type="entry name" value="PYP-like sensor domain (PAS domain)"/>
    <property type="match status" value="1"/>
</dbReference>